<evidence type="ECO:0000313" key="2">
    <source>
        <dbReference type="Proteomes" id="UP000259236"/>
    </source>
</evidence>
<name>A0A3B6XG77_MYCAV</name>
<dbReference type="AlphaFoldDB" id="A0A3B6XG77"/>
<evidence type="ECO:0000313" key="1">
    <source>
        <dbReference type="EMBL" id="AXO25979.1"/>
    </source>
</evidence>
<accession>A0A3B6XG77</accession>
<protein>
    <submittedName>
        <fullName evidence="1">Uncharacterized protein</fullName>
    </submittedName>
</protein>
<dbReference type="EMBL" id="CP029334">
    <property type="protein sequence ID" value="AXO25979.1"/>
    <property type="molecule type" value="Genomic_DNA"/>
</dbReference>
<organism evidence="1 2">
    <name type="scientific">Mycobacterium avium subsp. hominissuis</name>
    <dbReference type="NCBI Taxonomy" id="439334"/>
    <lineage>
        <taxon>Bacteria</taxon>
        <taxon>Bacillati</taxon>
        <taxon>Actinomycetota</taxon>
        <taxon>Actinomycetes</taxon>
        <taxon>Mycobacteriales</taxon>
        <taxon>Mycobacteriaceae</taxon>
        <taxon>Mycobacterium</taxon>
        <taxon>Mycobacterium avium complex (MAC)</taxon>
    </lineage>
</organism>
<geneLocation type="plasmid" evidence="1 2">
    <name>pMAC109b</name>
</geneLocation>
<sequence>MAEHDVFAELLNEPRPTRTVVRFEEAGPPLPLALALSLRAFEALCNWLYEANYVEALSGWEERRAWLGSLETLSDLDDPVRRLAVGRELQVLLAQKATVEQTCAVCACALTGAVADVNQTMHCWWLVAAGGAPAAVRAEFAAVSCRLIDTAIRVLLSPLRRPPRFGLSSAADVYRELAQRN</sequence>
<proteinExistence type="predicted"/>
<keyword evidence="1" id="KW-0614">Plasmid</keyword>
<dbReference type="Proteomes" id="UP000259236">
    <property type="component" value="Plasmid pMAC109b"/>
</dbReference>
<dbReference type="RefSeq" id="WP_116671180.1">
    <property type="nucleotide sequence ID" value="NZ_CP029334.1"/>
</dbReference>
<gene>
    <name evidence="1" type="ORF">DFS55_25410</name>
</gene>
<reference evidence="1 2" key="1">
    <citation type="submission" date="2018-05" db="EMBL/GenBank/DDBJ databases">
        <title>Sequencing and annotation of Mycobacterium avium strain 109 (MAC109).</title>
        <authorList>
            <person name="Matern W.M."/>
            <person name="Bader J.S."/>
            <person name="Karakousis P.C."/>
        </authorList>
    </citation>
    <scope>NUCLEOTIDE SEQUENCE [LARGE SCALE GENOMIC DNA]</scope>
    <source>
        <strain evidence="1 2">MAC109</strain>
        <plasmid evidence="1 2">pMAC109b</plasmid>
    </source>
</reference>